<evidence type="ECO:0000256" key="6">
    <source>
        <dbReference type="ARBA" id="ARBA00023136"/>
    </source>
</evidence>
<dbReference type="PANTHER" id="PTHR30065:SF1">
    <property type="entry name" value="SURFACE PRESENTATION OF ANTIGENS PROTEIN SPAR"/>
    <property type="match status" value="1"/>
</dbReference>
<dbReference type="NCBIfam" id="TIGR01401">
    <property type="entry name" value="fliR_like_III"/>
    <property type="match status" value="1"/>
</dbReference>
<keyword evidence="4 7" id="KW-0812">Transmembrane</keyword>
<accession>A0ABY6GEB0</accession>
<comment type="subcellular location">
    <subcellularLocation>
        <location evidence="1 7">Cell membrane</location>
        <topology evidence="1 7">Multi-pass membrane protein</topology>
    </subcellularLocation>
</comment>
<name>A0ABY6GEB0_9BURK</name>
<dbReference type="EMBL" id="CP106881">
    <property type="protein sequence ID" value="UYG52819.1"/>
    <property type="molecule type" value="Genomic_DNA"/>
</dbReference>
<feature type="transmembrane region" description="Helical" evidence="7">
    <location>
        <begin position="82"/>
        <end position="105"/>
    </location>
</feature>
<dbReference type="PANTHER" id="PTHR30065">
    <property type="entry name" value="FLAGELLAR BIOSYNTHETIC PROTEIN FLIR"/>
    <property type="match status" value="1"/>
</dbReference>
<dbReference type="InterPro" id="IPR002010">
    <property type="entry name" value="T3SS_IM_R"/>
</dbReference>
<evidence type="ECO:0000256" key="3">
    <source>
        <dbReference type="ARBA" id="ARBA00022475"/>
    </source>
</evidence>
<evidence type="ECO:0000313" key="9">
    <source>
        <dbReference type="Proteomes" id="UP001162800"/>
    </source>
</evidence>
<sequence length="267" mass="29310">MDFPVTYEQAQSYVKTLALTQPRILAMFLVLPLFNTQLIPGMLRFAVAGALGLVLVPALYPAVMPVEIKPMALVLLMLKEAFLGFVIGYLAAIPFWIFEAVGFLVDNQRGASIASTLNPLTGNDSSPLGILFNQAFIVFFLISGGFALLLGTLYDSFTLWSVLQWTPELRAESVPLLLGQLDRLVRMALLLSAPALVAMFLAEFGLALVSRFAPQLQVFFMAMPIKSALAMLVLMLYAPFLFDYGADEVLDVGRILPWLRDQWGPGG</sequence>
<comment type="similarity">
    <text evidence="2 7">Belongs to the FliR/MopE/SpaR family.</text>
</comment>
<evidence type="ECO:0000256" key="7">
    <source>
        <dbReference type="RuleBase" id="RU362072"/>
    </source>
</evidence>
<gene>
    <name evidence="8" type="primary">sctT</name>
    <name evidence="8" type="ORF">M9799_06155</name>
</gene>
<evidence type="ECO:0000256" key="1">
    <source>
        <dbReference type="ARBA" id="ARBA00004651"/>
    </source>
</evidence>
<dbReference type="InterPro" id="IPR006304">
    <property type="entry name" value="T3SS_SpaR/YscT"/>
</dbReference>
<dbReference type="Pfam" id="PF01311">
    <property type="entry name" value="Bac_export_1"/>
    <property type="match status" value="1"/>
</dbReference>
<feature type="transmembrane region" description="Helical" evidence="7">
    <location>
        <begin position="218"/>
        <end position="242"/>
    </location>
</feature>
<evidence type="ECO:0000313" key="8">
    <source>
        <dbReference type="EMBL" id="UYG52819.1"/>
    </source>
</evidence>
<proteinExistence type="inferred from homology"/>
<feature type="transmembrane region" description="Helical" evidence="7">
    <location>
        <begin position="12"/>
        <end position="34"/>
    </location>
</feature>
<feature type="transmembrane region" description="Helical" evidence="7">
    <location>
        <begin position="135"/>
        <end position="154"/>
    </location>
</feature>
<reference evidence="8" key="1">
    <citation type="submission" date="2022-09" db="EMBL/GenBank/DDBJ databases">
        <title>The complete genome of Acidovorax sp. 5MLIR.</title>
        <authorList>
            <person name="Liu L."/>
            <person name="Yue J."/>
            <person name="Yang F."/>
            <person name="Yuan J."/>
            <person name="Li L."/>
        </authorList>
    </citation>
    <scope>NUCLEOTIDE SEQUENCE</scope>
    <source>
        <strain evidence="8">5MLIR</strain>
    </source>
</reference>
<organism evidence="8 9">
    <name type="scientific">Comamonas endophytica</name>
    <dbReference type="NCBI Taxonomy" id="2949090"/>
    <lineage>
        <taxon>Bacteria</taxon>
        <taxon>Pseudomonadati</taxon>
        <taxon>Pseudomonadota</taxon>
        <taxon>Betaproteobacteria</taxon>
        <taxon>Burkholderiales</taxon>
        <taxon>Comamonadaceae</taxon>
        <taxon>Comamonas</taxon>
    </lineage>
</organism>
<keyword evidence="5 7" id="KW-1133">Transmembrane helix</keyword>
<evidence type="ECO:0000256" key="5">
    <source>
        <dbReference type="ARBA" id="ARBA00022989"/>
    </source>
</evidence>
<dbReference type="PRINTS" id="PR00953">
    <property type="entry name" value="TYPE3IMRPROT"/>
</dbReference>
<feature type="transmembrane region" description="Helical" evidence="7">
    <location>
        <begin position="41"/>
        <end position="62"/>
    </location>
</feature>
<dbReference type="Proteomes" id="UP001162800">
    <property type="component" value="Chromosome"/>
</dbReference>
<feature type="transmembrane region" description="Helical" evidence="7">
    <location>
        <begin position="184"/>
        <end position="206"/>
    </location>
</feature>
<dbReference type="RefSeq" id="WP_231043320.1">
    <property type="nucleotide sequence ID" value="NZ_CP106881.1"/>
</dbReference>
<keyword evidence="3 7" id="KW-1003">Cell membrane</keyword>
<evidence type="ECO:0000256" key="4">
    <source>
        <dbReference type="ARBA" id="ARBA00022692"/>
    </source>
</evidence>
<keyword evidence="9" id="KW-1185">Reference proteome</keyword>
<keyword evidence="6 7" id="KW-0472">Membrane</keyword>
<protein>
    <submittedName>
        <fullName evidence="8">Type III secretion system export apparatus subunit SctT</fullName>
    </submittedName>
</protein>
<evidence type="ECO:0000256" key="2">
    <source>
        <dbReference type="ARBA" id="ARBA00009772"/>
    </source>
</evidence>